<comment type="function">
    <text evidence="2">Acts as component of the GARP complex that is involved in retrograde transport from early and late endosomes to the trans-Golgi network (TGN).</text>
</comment>
<dbReference type="AlphaFoldDB" id="A0AAV5ILM4"/>
<dbReference type="GO" id="GO:0007030">
    <property type="term" value="P:Golgi organization"/>
    <property type="evidence" value="ECO:0007669"/>
    <property type="project" value="UniProtKB-UniRule"/>
</dbReference>
<protein>
    <recommendedName>
        <fullName evidence="2">Vacuolar protein sorting-associated protein 51 homolog</fullName>
    </recommendedName>
</protein>
<accession>A0AAV5ILM4</accession>
<name>A0AAV5ILM4_9ROSI</name>
<evidence type="ECO:0000256" key="1">
    <source>
        <dbReference type="ARBA" id="ARBA00006080"/>
    </source>
</evidence>
<feature type="compositionally biased region" description="Basic and acidic residues" evidence="3">
    <location>
        <begin position="91"/>
        <end position="116"/>
    </location>
</feature>
<comment type="subunit">
    <text evidence="2">Component of the Golgi-associated retrograde protein (GARP) complex.</text>
</comment>
<dbReference type="GO" id="GO:0048193">
    <property type="term" value="P:Golgi vesicle transport"/>
    <property type="evidence" value="ECO:0007669"/>
    <property type="project" value="TreeGrafter"/>
</dbReference>
<dbReference type="GO" id="GO:0016020">
    <property type="term" value="C:membrane"/>
    <property type="evidence" value="ECO:0007669"/>
    <property type="project" value="TreeGrafter"/>
</dbReference>
<keyword evidence="2" id="KW-0813">Transport</keyword>
<keyword evidence="2" id="KW-0333">Golgi apparatus</keyword>
<keyword evidence="2" id="KW-0653">Protein transport</keyword>
<dbReference type="GO" id="GO:0006869">
    <property type="term" value="P:lipid transport"/>
    <property type="evidence" value="ECO:0007669"/>
    <property type="project" value="UniProtKB-UniRule"/>
</dbReference>
<comment type="caution">
    <text evidence="4">The sequence shown here is derived from an EMBL/GenBank/DDBJ whole genome shotgun (WGS) entry which is preliminary data.</text>
</comment>
<comment type="subcellular location">
    <subcellularLocation>
        <location evidence="2">Golgi apparatus</location>
        <location evidence="2">trans-Golgi network</location>
    </subcellularLocation>
</comment>
<dbReference type="GO" id="GO:0000938">
    <property type="term" value="C:GARP complex"/>
    <property type="evidence" value="ECO:0007669"/>
    <property type="project" value="UniProtKB-UniRule"/>
</dbReference>
<organism evidence="4 5">
    <name type="scientific">Rubroshorea leprosula</name>
    <dbReference type="NCBI Taxonomy" id="152421"/>
    <lineage>
        <taxon>Eukaryota</taxon>
        <taxon>Viridiplantae</taxon>
        <taxon>Streptophyta</taxon>
        <taxon>Embryophyta</taxon>
        <taxon>Tracheophyta</taxon>
        <taxon>Spermatophyta</taxon>
        <taxon>Magnoliopsida</taxon>
        <taxon>eudicotyledons</taxon>
        <taxon>Gunneridae</taxon>
        <taxon>Pentapetalae</taxon>
        <taxon>rosids</taxon>
        <taxon>malvids</taxon>
        <taxon>Malvales</taxon>
        <taxon>Dipterocarpaceae</taxon>
        <taxon>Rubroshorea</taxon>
    </lineage>
</organism>
<evidence type="ECO:0000256" key="3">
    <source>
        <dbReference type="SAM" id="MobiDB-lite"/>
    </source>
</evidence>
<dbReference type="GO" id="GO:0032456">
    <property type="term" value="P:endocytic recycling"/>
    <property type="evidence" value="ECO:0007669"/>
    <property type="project" value="TreeGrafter"/>
</dbReference>
<evidence type="ECO:0000313" key="5">
    <source>
        <dbReference type="Proteomes" id="UP001054252"/>
    </source>
</evidence>
<dbReference type="GO" id="GO:0042147">
    <property type="term" value="P:retrograde transport, endosome to Golgi"/>
    <property type="evidence" value="ECO:0007669"/>
    <property type="project" value="UniProtKB-UniRule"/>
</dbReference>
<dbReference type="PANTHER" id="PTHR15954">
    <property type="entry name" value="VACUOLAR PROTEIN SORTING-ASSOCIATED PROTEIN 51 HOMOLOG"/>
    <property type="match status" value="1"/>
</dbReference>
<keyword evidence="5" id="KW-1185">Reference proteome</keyword>
<proteinExistence type="inferred from homology"/>
<dbReference type="InterPro" id="IPR014812">
    <property type="entry name" value="Vps51"/>
</dbReference>
<evidence type="ECO:0000256" key="2">
    <source>
        <dbReference type="RuleBase" id="RU368010"/>
    </source>
</evidence>
<comment type="similarity">
    <text evidence="1 2">Belongs to the VPS51 family.</text>
</comment>
<keyword evidence="2" id="KW-0445">Lipid transport</keyword>
<dbReference type="GO" id="GO:0005829">
    <property type="term" value="C:cytosol"/>
    <property type="evidence" value="ECO:0007669"/>
    <property type="project" value="GOC"/>
</dbReference>
<reference evidence="4 5" key="1">
    <citation type="journal article" date="2021" name="Commun. Biol.">
        <title>The genome of Shorea leprosula (Dipterocarpaceae) highlights the ecological relevance of drought in aseasonal tropical rainforests.</title>
        <authorList>
            <person name="Ng K.K.S."/>
            <person name="Kobayashi M.J."/>
            <person name="Fawcett J.A."/>
            <person name="Hatakeyama M."/>
            <person name="Paape T."/>
            <person name="Ng C.H."/>
            <person name="Ang C.C."/>
            <person name="Tnah L.H."/>
            <person name="Lee C.T."/>
            <person name="Nishiyama T."/>
            <person name="Sese J."/>
            <person name="O'Brien M.J."/>
            <person name="Copetti D."/>
            <person name="Mohd Noor M.I."/>
            <person name="Ong R.C."/>
            <person name="Putra M."/>
            <person name="Sireger I.Z."/>
            <person name="Indrioko S."/>
            <person name="Kosugi Y."/>
            <person name="Izuno A."/>
            <person name="Isagi Y."/>
            <person name="Lee S.L."/>
            <person name="Shimizu K.K."/>
        </authorList>
    </citation>
    <scope>NUCLEOTIDE SEQUENCE [LARGE SCALE GENOMIC DNA]</scope>
    <source>
        <strain evidence="4">214</strain>
    </source>
</reference>
<sequence>MAYGDTSFEDCKRASEEAVAIIVKNLQGKLFSDSESIQARAEAAVLLKQLDFLVETLEAKLLEKLEQSLGDVQLKPEDLDSVSEESNDASKQGKDSDSVPVNVHEDLLPTMREKVRARPSLMLK</sequence>
<gene>
    <name evidence="4" type="ORF">SLEP1_g12233</name>
</gene>
<evidence type="ECO:0000313" key="4">
    <source>
        <dbReference type="EMBL" id="GKU99374.1"/>
    </source>
</evidence>
<dbReference type="GO" id="GO:0015031">
    <property type="term" value="P:protein transport"/>
    <property type="evidence" value="ECO:0007669"/>
    <property type="project" value="UniProtKB-UniRule"/>
</dbReference>
<dbReference type="GO" id="GO:1990745">
    <property type="term" value="C:EARP complex"/>
    <property type="evidence" value="ECO:0007669"/>
    <property type="project" value="TreeGrafter"/>
</dbReference>
<dbReference type="Proteomes" id="UP001054252">
    <property type="component" value="Unassembled WGS sequence"/>
</dbReference>
<dbReference type="EMBL" id="BPVZ01000014">
    <property type="protein sequence ID" value="GKU99374.1"/>
    <property type="molecule type" value="Genomic_DNA"/>
</dbReference>
<feature type="region of interest" description="Disordered" evidence="3">
    <location>
        <begin position="73"/>
        <end position="124"/>
    </location>
</feature>
<dbReference type="PANTHER" id="PTHR15954:SF4">
    <property type="entry name" value="VACUOLAR PROTEIN SORTING-ASSOCIATED PROTEIN 51 HOMOLOG"/>
    <property type="match status" value="1"/>
</dbReference>
<dbReference type="GO" id="GO:0007041">
    <property type="term" value="P:lysosomal transport"/>
    <property type="evidence" value="ECO:0007669"/>
    <property type="project" value="TreeGrafter"/>
</dbReference>